<proteinExistence type="inferred from homology"/>
<dbReference type="GO" id="GO:0004222">
    <property type="term" value="F:metalloendopeptidase activity"/>
    <property type="evidence" value="ECO:0007669"/>
    <property type="project" value="InterPro"/>
</dbReference>
<comment type="cofactor">
    <cofactor evidence="1">
        <name>Zn(2+)</name>
        <dbReference type="ChEBI" id="CHEBI:29105"/>
    </cofactor>
</comment>
<accession>A0A437ML08</accession>
<dbReference type="GO" id="GO:0005886">
    <property type="term" value="C:plasma membrane"/>
    <property type="evidence" value="ECO:0007669"/>
    <property type="project" value="TreeGrafter"/>
</dbReference>
<dbReference type="Pfam" id="PF05649">
    <property type="entry name" value="Peptidase_M13_N"/>
    <property type="match status" value="1"/>
</dbReference>
<evidence type="ECO:0000313" key="11">
    <source>
        <dbReference type="EMBL" id="RVT98338.1"/>
    </source>
</evidence>
<dbReference type="AlphaFoldDB" id="A0A437ML08"/>
<dbReference type="PROSITE" id="PS51257">
    <property type="entry name" value="PROKAR_LIPOPROTEIN"/>
    <property type="match status" value="1"/>
</dbReference>
<dbReference type="Proteomes" id="UP000282759">
    <property type="component" value="Unassembled WGS sequence"/>
</dbReference>
<dbReference type="Gene3D" id="3.40.390.10">
    <property type="entry name" value="Collagenase (Catalytic Domain)"/>
    <property type="match status" value="1"/>
</dbReference>
<dbReference type="Gene3D" id="1.10.1380.10">
    <property type="entry name" value="Neutral endopeptidase , domain2"/>
    <property type="match status" value="1"/>
</dbReference>
<evidence type="ECO:0000256" key="3">
    <source>
        <dbReference type="ARBA" id="ARBA00022670"/>
    </source>
</evidence>
<evidence type="ECO:0000259" key="10">
    <source>
        <dbReference type="Pfam" id="PF05649"/>
    </source>
</evidence>
<dbReference type="OrthoDB" id="9775677at2"/>
<evidence type="ECO:0000256" key="8">
    <source>
        <dbReference type="SAM" id="SignalP"/>
    </source>
</evidence>
<keyword evidence="12" id="KW-1185">Reference proteome</keyword>
<dbReference type="InterPro" id="IPR008753">
    <property type="entry name" value="Peptidase_M13_N"/>
</dbReference>
<dbReference type="CDD" id="cd08662">
    <property type="entry name" value="M13"/>
    <property type="match status" value="1"/>
</dbReference>
<evidence type="ECO:0000256" key="5">
    <source>
        <dbReference type="ARBA" id="ARBA00022801"/>
    </source>
</evidence>
<evidence type="ECO:0000256" key="2">
    <source>
        <dbReference type="ARBA" id="ARBA00007357"/>
    </source>
</evidence>
<dbReference type="RefSeq" id="WP_127706832.1">
    <property type="nucleotide sequence ID" value="NZ_SACK01000008.1"/>
</dbReference>
<evidence type="ECO:0000313" key="12">
    <source>
        <dbReference type="Proteomes" id="UP000282759"/>
    </source>
</evidence>
<name>A0A437ML08_9SPHI</name>
<evidence type="ECO:0000259" key="9">
    <source>
        <dbReference type="Pfam" id="PF01431"/>
    </source>
</evidence>
<evidence type="ECO:0000256" key="6">
    <source>
        <dbReference type="ARBA" id="ARBA00022833"/>
    </source>
</evidence>
<feature type="chain" id="PRO_5019320378" evidence="8">
    <location>
        <begin position="17"/>
        <end position="682"/>
    </location>
</feature>
<organism evidence="11 12">
    <name type="scientific">Mucilaginibacter limnophilus</name>
    <dbReference type="NCBI Taxonomy" id="1932778"/>
    <lineage>
        <taxon>Bacteria</taxon>
        <taxon>Pseudomonadati</taxon>
        <taxon>Bacteroidota</taxon>
        <taxon>Sphingobacteriia</taxon>
        <taxon>Sphingobacteriales</taxon>
        <taxon>Sphingobacteriaceae</taxon>
        <taxon>Mucilaginibacter</taxon>
    </lineage>
</organism>
<evidence type="ECO:0000256" key="7">
    <source>
        <dbReference type="ARBA" id="ARBA00023049"/>
    </source>
</evidence>
<reference evidence="11 12" key="1">
    <citation type="submission" date="2019-01" db="EMBL/GenBank/DDBJ databases">
        <authorList>
            <person name="Chen W.-M."/>
        </authorList>
    </citation>
    <scope>NUCLEOTIDE SEQUENCE [LARGE SCALE GENOMIC DNA]</scope>
    <source>
        <strain evidence="11 12">YBJ-36</strain>
    </source>
</reference>
<dbReference type="GO" id="GO:0046872">
    <property type="term" value="F:metal ion binding"/>
    <property type="evidence" value="ECO:0007669"/>
    <property type="project" value="UniProtKB-KW"/>
</dbReference>
<feature type="domain" description="Peptidase M13 N-terminal" evidence="10">
    <location>
        <begin position="48"/>
        <end position="426"/>
    </location>
</feature>
<feature type="signal peptide" evidence="8">
    <location>
        <begin position="1"/>
        <end position="16"/>
    </location>
</feature>
<dbReference type="InterPro" id="IPR024079">
    <property type="entry name" value="MetalloPept_cat_dom_sf"/>
</dbReference>
<dbReference type="InterPro" id="IPR000718">
    <property type="entry name" value="Peptidase_M13"/>
</dbReference>
<sequence>MRLTKWALLAIAAVSAAGCNNDKKGALTEAPARTVFFDKTGMDTTVSPGENFFLYASGTWMKKTKIPPSETGWGSFYTLYDDNQKNLHQILEGLSKEENDKGSAAQKVADLYKSGMDTASIEKLGYEPVKPLLNKIQGIKTYKDVIAVSADGYKDGNGFLLGFYVSPDDRNSGKNVAHFDQAGLNLPERDYYLSSDASKADIRKAYVKYITTLFTYAGETPEAAAKKADNVLKIETEIAKSHSTPVELRDPVKNYNKFLVADLQKQTPDIDLKDVFKRMDINTDTVLVGQPKYYVTLNSLLKSQPVDAWKDKLLFNALNRAAPHLSKKFRDANFDFFSKKLYGQQQQKERWKDMVSTVDGGLGELLGQLYAEKYFTSDAKDRMLKLVNNLQSVYKDRIEKLDWMSPETKKKALEKLNSFTKKIGYPDKWKKYDDVEINPSAYYANLQSVEKHDYKEMIDKLNKPVDKTEWGMTPPTVNAYYNPSFNEIVFPAGILQFPFFDKDTDDAINYGAIGAVIGHEMTHGFDDQGRQYDAQGNLKDWWTPADATKFKNKVQVMIDQYNKFTVLDGLHVSGSLTQGENLADIGGLAIAYQAFKNTGQGKGNEKIDGFTPDQRFFLSFAQVWRIKNSDETMRVRISTDPHSPEMFRVNGTVSNMPAFFKAFNVKPGDKMYRADKDLVKVW</sequence>
<keyword evidence="6" id="KW-0862">Zinc</keyword>
<dbReference type="GO" id="GO:0016485">
    <property type="term" value="P:protein processing"/>
    <property type="evidence" value="ECO:0007669"/>
    <property type="project" value="TreeGrafter"/>
</dbReference>
<protein>
    <submittedName>
        <fullName evidence="11">M13 family peptidase</fullName>
    </submittedName>
</protein>
<dbReference type="PROSITE" id="PS51885">
    <property type="entry name" value="NEPRILYSIN"/>
    <property type="match status" value="1"/>
</dbReference>
<dbReference type="InterPro" id="IPR042089">
    <property type="entry name" value="Peptidase_M13_dom_2"/>
</dbReference>
<dbReference type="PRINTS" id="PR00786">
    <property type="entry name" value="NEPRILYSIN"/>
</dbReference>
<gene>
    <name evidence="11" type="ORF">EOD41_16215</name>
</gene>
<keyword evidence="5" id="KW-0378">Hydrolase</keyword>
<keyword evidence="4" id="KW-0479">Metal-binding</keyword>
<evidence type="ECO:0000256" key="4">
    <source>
        <dbReference type="ARBA" id="ARBA00022723"/>
    </source>
</evidence>
<dbReference type="PANTHER" id="PTHR11733">
    <property type="entry name" value="ZINC METALLOPROTEASE FAMILY M13 NEPRILYSIN-RELATED"/>
    <property type="match status" value="1"/>
</dbReference>
<dbReference type="InterPro" id="IPR018497">
    <property type="entry name" value="Peptidase_M13_C"/>
</dbReference>
<comment type="similarity">
    <text evidence="2">Belongs to the peptidase M13 family.</text>
</comment>
<evidence type="ECO:0000256" key="1">
    <source>
        <dbReference type="ARBA" id="ARBA00001947"/>
    </source>
</evidence>
<feature type="domain" description="Peptidase M13 C-terminal" evidence="9">
    <location>
        <begin position="478"/>
        <end position="676"/>
    </location>
</feature>
<dbReference type="EMBL" id="SACK01000008">
    <property type="protein sequence ID" value="RVT98338.1"/>
    <property type="molecule type" value="Genomic_DNA"/>
</dbReference>
<comment type="caution">
    <text evidence="11">The sequence shown here is derived from an EMBL/GenBank/DDBJ whole genome shotgun (WGS) entry which is preliminary data.</text>
</comment>
<dbReference type="PANTHER" id="PTHR11733:SF167">
    <property type="entry name" value="FI17812P1-RELATED"/>
    <property type="match status" value="1"/>
</dbReference>
<dbReference type="SUPFAM" id="SSF55486">
    <property type="entry name" value="Metalloproteases ('zincins'), catalytic domain"/>
    <property type="match status" value="1"/>
</dbReference>
<keyword evidence="8" id="KW-0732">Signal</keyword>
<keyword evidence="3" id="KW-0645">Protease</keyword>
<dbReference type="Pfam" id="PF01431">
    <property type="entry name" value="Peptidase_M13"/>
    <property type="match status" value="1"/>
</dbReference>
<keyword evidence="7" id="KW-0482">Metalloprotease</keyword>